<dbReference type="GO" id="GO:0044539">
    <property type="term" value="P:long-chain fatty acid import into cell"/>
    <property type="evidence" value="ECO:0007669"/>
    <property type="project" value="TreeGrafter"/>
</dbReference>
<dbReference type="PANTHER" id="PTHR43107:SF15">
    <property type="entry name" value="FATTY ACID TRANSPORT PROTEIN 3, ISOFORM A"/>
    <property type="match status" value="1"/>
</dbReference>
<dbReference type="InterPro" id="IPR025110">
    <property type="entry name" value="AMP-bd_C"/>
</dbReference>
<dbReference type="InterPro" id="IPR020845">
    <property type="entry name" value="AMP-binding_CS"/>
</dbReference>
<evidence type="ECO:0000259" key="6">
    <source>
        <dbReference type="Pfam" id="PF13193"/>
    </source>
</evidence>
<dbReference type="SUPFAM" id="SSF56801">
    <property type="entry name" value="Acetyl-CoA synthetase-like"/>
    <property type="match status" value="1"/>
</dbReference>
<gene>
    <name evidence="7" type="ORF">PAUS00366_LOCUS7644</name>
</gene>
<evidence type="ECO:0000256" key="2">
    <source>
        <dbReference type="ARBA" id="ARBA00022598"/>
    </source>
</evidence>
<dbReference type="GO" id="GO:0005524">
    <property type="term" value="F:ATP binding"/>
    <property type="evidence" value="ECO:0007669"/>
    <property type="project" value="UniProtKB-KW"/>
</dbReference>
<dbReference type="AlphaFoldDB" id="A0A7S4EIB1"/>
<organism evidence="7">
    <name type="scientific">Pseudo-nitzschia australis</name>
    <dbReference type="NCBI Taxonomy" id="44445"/>
    <lineage>
        <taxon>Eukaryota</taxon>
        <taxon>Sar</taxon>
        <taxon>Stramenopiles</taxon>
        <taxon>Ochrophyta</taxon>
        <taxon>Bacillariophyta</taxon>
        <taxon>Bacillariophyceae</taxon>
        <taxon>Bacillariophycidae</taxon>
        <taxon>Bacillariales</taxon>
        <taxon>Bacillariaceae</taxon>
        <taxon>Pseudo-nitzschia</taxon>
    </lineage>
</organism>
<dbReference type="Pfam" id="PF13193">
    <property type="entry name" value="AMP-binding_C"/>
    <property type="match status" value="1"/>
</dbReference>
<dbReference type="Gene3D" id="3.30.300.30">
    <property type="match status" value="1"/>
</dbReference>
<reference evidence="7" key="1">
    <citation type="submission" date="2021-01" db="EMBL/GenBank/DDBJ databases">
        <authorList>
            <person name="Corre E."/>
            <person name="Pelletier E."/>
            <person name="Niang G."/>
            <person name="Scheremetjew M."/>
            <person name="Finn R."/>
            <person name="Kale V."/>
            <person name="Holt S."/>
            <person name="Cochrane G."/>
            <person name="Meng A."/>
            <person name="Brown T."/>
            <person name="Cohen L."/>
        </authorList>
    </citation>
    <scope>NUCLEOTIDE SEQUENCE</scope>
    <source>
        <strain evidence="7">10249 10 AB</strain>
    </source>
</reference>
<dbReference type="EMBL" id="HBIX01010081">
    <property type="protein sequence ID" value="CAE0714892.1"/>
    <property type="molecule type" value="Transcribed_RNA"/>
</dbReference>
<dbReference type="Pfam" id="PF00501">
    <property type="entry name" value="AMP-binding"/>
    <property type="match status" value="1"/>
</dbReference>
<evidence type="ECO:0000256" key="1">
    <source>
        <dbReference type="ARBA" id="ARBA00006432"/>
    </source>
</evidence>
<dbReference type="GO" id="GO:0005886">
    <property type="term" value="C:plasma membrane"/>
    <property type="evidence" value="ECO:0007669"/>
    <property type="project" value="TreeGrafter"/>
</dbReference>
<evidence type="ECO:0000313" key="7">
    <source>
        <dbReference type="EMBL" id="CAE0714892.1"/>
    </source>
</evidence>
<evidence type="ECO:0008006" key="8">
    <source>
        <dbReference type="Google" id="ProtNLM"/>
    </source>
</evidence>
<dbReference type="InterPro" id="IPR045851">
    <property type="entry name" value="AMP-bd_C_sf"/>
</dbReference>
<evidence type="ECO:0000259" key="5">
    <source>
        <dbReference type="Pfam" id="PF00501"/>
    </source>
</evidence>
<dbReference type="InterPro" id="IPR042099">
    <property type="entry name" value="ANL_N_sf"/>
</dbReference>
<sequence>MFWWAVFAAAIVGALIRHWRLDRFIIGLVNLLDLLLTIKRKSRNIQTKNMEWTMVDTIEESCSKHWDDLLVVVAEDDDRKQESLLPRGKPQMTYGEAEMASSAVANWLTATTASKTALCQPNDIVAIFMPSSCEFVAALFGLIRCGVRAALVNTGLRGNSLVHALTSALDEYGAGKGKETDIVATVKAVLVSPDLKPVLESLREAGRLPSSIAIIECSAGCELDPWIETRRFAYLGRQQQQKNETSRWKETCLYIYTSGTTGLPKASKMNHMRIWMGGCVGKKLCRLRSDDRLYCPLPLHHSSGLLLGLGSCLQRGCTMVIRPKFSVRHFSRDILTHRCTGVQYIGEMTRYLVSAPSNPLDSDIRLRFALGNGMPAKIWTSFQSRYNIDIINEFYGSTEGNVNLFNGTGIAPGACGIVPTGLGWIYPIGIFRYDTYTGELLRDDKTGLCVPVSPNEPGELLGLIKQQDPTRRFDGYTNDAGTRSKIVSNVWKTGDRFFRSGDLLRQDRCGFLYFCDRVGETFRWKGENVSTSEVARAILDCGENGDDSSDTAVETTEGVDEAGYITEAAVYGVEVEGHPGRAGMAAIVLRQTGSHINSASDENKNHLSKWQDSLWHSVQTELPRYAQPLFIRITTEIEKTSTQKYKKKKLQDESFLNCGSDSVYFRDDAAKMFVLMDETIKHNILNGKQRL</sequence>
<keyword evidence="2" id="KW-0436">Ligase</keyword>
<dbReference type="PROSITE" id="PS00455">
    <property type="entry name" value="AMP_BINDING"/>
    <property type="match status" value="1"/>
</dbReference>
<accession>A0A7S4EIB1</accession>
<keyword evidence="4" id="KW-0067">ATP-binding</keyword>
<evidence type="ECO:0000256" key="3">
    <source>
        <dbReference type="ARBA" id="ARBA00022741"/>
    </source>
</evidence>
<dbReference type="InterPro" id="IPR000873">
    <property type="entry name" value="AMP-dep_synth/lig_dom"/>
</dbReference>
<dbReference type="PANTHER" id="PTHR43107">
    <property type="entry name" value="LONG-CHAIN FATTY ACID TRANSPORT PROTEIN"/>
    <property type="match status" value="1"/>
</dbReference>
<name>A0A7S4EIB1_9STRA</name>
<proteinExistence type="inferred from homology"/>
<dbReference type="GO" id="GO:0005324">
    <property type="term" value="F:long-chain fatty acid transmembrane transporter activity"/>
    <property type="evidence" value="ECO:0007669"/>
    <property type="project" value="TreeGrafter"/>
</dbReference>
<protein>
    <recommendedName>
        <fullName evidence="8">AMP-dependent synthetase/ligase domain-containing protein</fullName>
    </recommendedName>
</protein>
<evidence type="ECO:0000256" key="4">
    <source>
        <dbReference type="ARBA" id="ARBA00022840"/>
    </source>
</evidence>
<keyword evidence="3" id="KW-0547">Nucleotide-binding</keyword>
<comment type="similarity">
    <text evidence="1">Belongs to the ATP-dependent AMP-binding enzyme family.</text>
</comment>
<dbReference type="GO" id="GO:0004467">
    <property type="term" value="F:long-chain fatty acid-CoA ligase activity"/>
    <property type="evidence" value="ECO:0007669"/>
    <property type="project" value="TreeGrafter"/>
</dbReference>
<dbReference type="Gene3D" id="3.40.50.12780">
    <property type="entry name" value="N-terminal domain of ligase-like"/>
    <property type="match status" value="1"/>
</dbReference>
<feature type="domain" description="AMP-binding enzyme C-terminal" evidence="6">
    <location>
        <begin position="565"/>
        <end position="644"/>
    </location>
</feature>
<feature type="domain" description="AMP-dependent synthetase/ligase" evidence="5">
    <location>
        <begin position="90"/>
        <end position="460"/>
    </location>
</feature>